<dbReference type="AlphaFoldDB" id="A0A151QNL9"/>
<dbReference type="Proteomes" id="UP000075243">
    <property type="component" value="Unassembled WGS sequence"/>
</dbReference>
<dbReference type="OMA" id="HRYDISY"/>
<dbReference type="Pfam" id="PF22936">
    <property type="entry name" value="Pol_BBD"/>
    <property type="match status" value="1"/>
</dbReference>
<gene>
    <name evidence="2" type="ORF">KK1_047567</name>
</gene>
<evidence type="ECO:0000259" key="1">
    <source>
        <dbReference type="Pfam" id="PF22936"/>
    </source>
</evidence>
<sequence>MSKPTCQVCYKVEHTAVNCYYRFDKSYSNSNYLAGSDRQGTHNAFLASQSSLQDYDWYFDSGASNHVTHQTYKFEDLTEHHGKTTLIVGSGEKLKIVATGSSKLNSLNLHDVLYVPNITKNLLSVSKLTADNNILV</sequence>
<protein>
    <submittedName>
        <fullName evidence="2">Transposon Ty5-1 protein YCL075W family</fullName>
    </submittedName>
</protein>
<accession>A0A151QNL9</accession>
<dbReference type="InterPro" id="IPR054722">
    <property type="entry name" value="PolX-like_BBD"/>
</dbReference>
<name>A0A151QNL9_CAJCA</name>
<organism evidence="2 3">
    <name type="scientific">Cajanus cajan</name>
    <name type="common">Pigeon pea</name>
    <name type="synonym">Cajanus indicus</name>
    <dbReference type="NCBI Taxonomy" id="3821"/>
    <lineage>
        <taxon>Eukaryota</taxon>
        <taxon>Viridiplantae</taxon>
        <taxon>Streptophyta</taxon>
        <taxon>Embryophyta</taxon>
        <taxon>Tracheophyta</taxon>
        <taxon>Spermatophyta</taxon>
        <taxon>Magnoliopsida</taxon>
        <taxon>eudicotyledons</taxon>
        <taxon>Gunneridae</taxon>
        <taxon>Pentapetalae</taxon>
        <taxon>rosids</taxon>
        <taxon>fabids</taxon>
        <taxon>Fabales</taxon>
        <taxon>Fabaceae</taxon>
        <taxon>Papilionoideae</taxon>
        <taxon>50 kb inversion clade</taxon>
        <taxon>NPAAA clade</taxon>
        <taxon>indigoferoid/millettioid clade</taxon>
        <taxon>Phaseoleae</taxon>
        <taxon>Cajanus</taxon>
    </lineage>
</organism>
<dbReference type="Gramene" id="C.cajan_44309.t">
    <property type="protein sequence ID" value="C.cajan_44309.t.cds1"/>
    <property type="gene ID" value="C.cajan_44309"/>
</dbReference>
<dbReference type="EMBL" id="KQ485588">
    <property type="protein sequence ID" value="KYP31891.1"/>
    <property type="molecule type" value="Genomic_DNA"/>
</dbReference>
<evidence type="ECO:0000313" key="2">
    <source>
        <dbReference type="EMBL" id="KYP31891.1"/>
    </source>
</evidence>
<feature type="domain" description="Retrovirus-related Pol polyprotein from transposon TNT 1-94-like beta-barrel" evidence="1">
    <location>
        <begin position="57"/>
        <end position="130"/>
    </location>
</feature>
<reference evidence="2" key="1">
    <citation type="journal article" date="2012" name="Nat. Biotechnol.">
        <title>Draft genome sequence of pigeonpea (Cajanus cajan), an orphan legume crop of resource-poor farmers.</title>
        <authorList>
            <person name="Varshney R.K."/>
            <person name="Chen W."/>
            <person name="Li Y."/>
            <person name="Bharti A.K."/>
            <person name="Saxena R.K."/>
            <person name="Schlueter J.A."/>
            <person name="Donoghue M.T."/>
            <person name="Azam S."/>
            <person name="Fan G."/>
            <person name="Whaley A.M."/>
            <person name="Farmer A.D."/>
            <person name="Sheridan J."/>
            <person name="Iwata A."/>
            <person name="Tuteja R."/>
            <person name="Penmetsa R.V."/>
            <person name="Wu W."/>
            <person name="Upadhyaya H.D."/>
            <person name="Yang S.P."/>
            <person name="Shah T."/>
            <person name="Saxena K.B."/>
            <person name="Michael T."/>
            <person name="McCombie W.R."/>
            <person name="Yang B."/>
            <person name="Zhang G."/>
            <person name="Yang H."/>
            <person name="Wang J."/>
            <person name="Spillane C."/>
            <person name="Cook D.R."/>
            <person name="May G.D."/>
            <person name="Xu X."/>
            <person name="Jackson S.A."/>
        </authorList>
    </citation>
    <scope>NUCLEOTIDE SEQUENCE [LARGE SCALE GENOMIC DNA]</scope>
</reference>
<evidence type="ECO:0000313" key="3">
    <source>
        <dbReference type="Proteomes" id="UP000075243"/>
    </source>
</evidence>
<proteinExistence type="predicted"/>
<keyword evidence="3" id="KW-1185">Reference proteome</keyword>